<dbReference type="AlphaFoldDB" id="A0A0H4JC60"/>
<evidence type="ECO:0000256" key="3">
    <source>
        <dbReference type="SAM" id="SignalP"/>
    </source>
</evidence>
<sequence length="257" mass="28403">MNVSNVLKNLILMVIILFLGGCATTNNPDPLESMNRGIYKFNTAFDDTVAKPVAKGYKAVAPSFVVKGINNFFNNIRDIVTVINDLLQFKVKHALNDASRVAINSTIGILGFVDVHTMTGGERRKEDFGQTLGHWGVGSGAYIVIPFFGPSTVRDGFGLVADTLYFDPISYISDVRTRNQVRLGQFIDARTELLNASDILEEASIDPYAFQRDAYLQYRDSLVNDSDGSVDYDDENLLSDGYEPFTEEELVSSTANN</sequence>
<dbReference type="Pfam" id="PF04333">
    <property type="entry name" value="MlaA"/>
    <property type="match status" value="1"/>
</dbReference>
<feature type="chain" id="PRO_5005206421" evidence="3">
    <location>
        <begin position="24"/>
        <end position="257"/>
    </location>
</feature>
<dbReference type="GO" id="GO:0120010">
    <property type="term" value="P:intermembrane phospholipid transfer"/>
    <property type="evidence" value="ECO:0007669"/>
    <property type="project" value="TreeGrafter"/>
</dbReference>
<gene>
    <name evidence="4" type="ORF">VI33_05130</name>
</gene>
<keyword evidence="5" id="KW-1185">Reference proteome</keyword>
<name>A0A0H4JC60_9PROT</name>
<dbReference type="GO" id="GO:0016020">
    <property type="term" value="C:membrane"/>
    <property type="evidence" value="ECO:0007669"/>
    <property type="project" value="InterPro"/>
</dbReference>
<dbReference type="Proteomes" id="UP000066549">
    <property type="component" value="Chromosome"/>
</dbReference>
<dbReference type="PANTHER" id="PTHR30035">
    <property type="entry name" value="LIPOPROTEIN VACJ-RELATED"/>
    <property type="match status" value="1"/>
</dbReference>
<dbReference type="PRINTS" id="PR01805">
    <property type="entry name" value="VACJLIPOPROT"/>
</dbReference>
<proteinExistence type="inferred from homology"/>
<dbReference type="InterPro" id="IPR007428">
    <property type="entry name" value="MlaA"/>
</dbReference>
<dbReference type="PANTHER" id="PTHR30035:SF3">
    <property type="entry name" value="INTERMEMBRANE PHOSPHOLIPID TRANSPORT SYSTEM LIPOPROTEIN MLAA"/>
    <property type="match status" value="1"/>
</dbReference>
<organism evidence="4 5">
    <name type="scientific">Methylophilales bacterium MBRS-H7</name>
    <dbReference type="NCBI Taxonomy" id="1623450"/>
    <lineage>
        <taxon>Bacteria</taxon>
        <taxon>Pseudomonadati</taxon>
        <taxon>Pseudomonadota</taxon>
        <taxon>Betaproteobacteria</taxon>
        <taxon>Nitrosomonadales</taxon>
        <taxon>OM43 clade</taxon>
    </lineage>
</organism>
<feature type="signal peptide" evidence="3">
    <location>
        <begin position="1"/>
        <end position="23"/>
    </location>
</feature>
<evidence type="ECO:0000313" key="4">
    <source>
        <dbReference type="EMBL" id="AKO66082.1"/>
    </source>
</evidence>
<protein>
    <submittedName>
        <fullName evidence="4">ABC transporter</fullName>
    </submittedName>
</protein>
<accession>A0A0H4JC60</accession>
<evidence type="ECO:0000256" key="1">
    <source>
        <dbReference type="ARBA" id="ARBA00010634"/>
    </source>
</evidence>
<evidence type="ECO:0000256" key="2">
    <source>
        <dbReference type="ARBA" id="ARBA00022729"/>
    </source>
</evidence>
<dbReference type="PATRIC" id="fig|1623450.3.peg.1020"/>
<keyword evidence="2 3" id="KW-0732">Signal</keyword>
<dbReference type="OrthoDB" id="9785326at2"/>
<dbReference type="EMBL" id="CP011002">
    <property type="protein sequence ID" value="AKO66082.1"/>
    <property type="molecule type" value="Genomic_DNA"/>
</dbReference>
<reference evidence="4 5" key="1">
    <citation type="submission" date="2015-03" db="EMBL/GenBank/DDBJ databases">
        <title>Comparative analysis of the OM43 clade including a novel species from Red Sea uncovers genomic and metabolic diversity among marine methylotrophs.</title>
        <authorList>
            <person name="Jimenez-Infante F."/>
            <person name="Ngugi D.K."/>
            <person name="Vinu M."/>
            <person name="Alam I."/>
            <person name="Kamau A."/>
            <person name="Blom J."/>
            <person name="Bajic V.B."/>
            <person name="Stingl U."/>
        </authorList>
    </citation>
    <scope>NUCLEOTIDE SEQUENCE [LARGE SCALE GENOMIC DNA]</scope>
    <source>
        <strain evidence="4 5">MBRSH7</strain>
    </source>
</reference>
<evidence type="ECO:0000313" key="5">
    <source>
        <dbReference type="Proteomes" id="UP000066549"/>
    </source>
</evidence>
<comment type="similarity">
    <text evidence="1">Belongs to the MlaA family.</text>
</comment>